<gene>
    <name evidence="1" type="ORF">T440DRAFT_527807</name>
</gene>
<dbReference type="AlphaFoldDB" id="A0A6A7B986"/>
<organism evidence="1 2">
    <name type="scientific">Plenodomus tracheiphilus IPT5</name>
    <dbReference type="NCBI Taxonomy" id="1408161"/>
    <lineage>
        <taxon>Eukaryota</taxon>
        <taxon>Fungi</taxon>
        <taxon>Dikarya</taxon>
        <taxon>Ascomycota</taxon>
        <taxon>Pezizomycotina</taxon>
        <taxon>Dothideomycetes</taxon>
        <taxon>Pleosporomycetidae</taxon>
        <taxon>Pleosporales</taxon>
        <taxon>Pleosporineae</taxon>
        <taxon>Leptosphaeriaceae</taxon>
        <taxon>Plenodomus</taxon>
    </lineage>
</organism>
<dbReference type="Proteomes" id="UP000799423">
    <property type="component" value="Unassembled WGS sequence"/>
</dbReference>
<dbReference type="EMBL" id="MU006300">
    <property type="protein sequence ID" value="KAF2852116.1"/>
    <property type="molecule type" value="Genomic_DNA"/>
</dbReference>
<evidence type="ECO:0000313" key="1">
    <source>
        <dbReference type="EMBL" id="KAF2852116.1"/>
    </source>
</evidence>
<evidence type="ECO:0000313" key="2">
    <source>
        <dbReference type="Proteomes" id="UP000799423"/>
    </source>
</evidence>
<name>A0A6A7B986_9PLEO</name>
<accession>A0A6A7B986</accession>
<proteinExistence type="predicted"/>
<sequence>MLIDRKHFRASAVTGADMHDHVFFGLKSSSAGSALMGDTRADAVATNKLGGVAALEGGDVYGRDVSVERSRGIPLILIFRGRGPKIIFARTVCLAVIITIDPRVMSFALVGTFPVLGTSSDAARSMMGFGITERCHNRAIKDQPQLQGLRERLLRDAESEKRFIMSLGVPSSPHRANVKGYWHEERNDQDCTIDLRIYMPCFDDRVWDEIQLFPKDALRMAGGVSQICRLRRPIVRRECIEKAELGHTSEELPVPVRQPLALRIGIFVVGFV</sequence>
<keyword evidence="2" id="KW-1185">Reference proteome</keyword>
<reference evidence="1" key="1">
    <citation type="submission" date="2020-01" db="EMBL/GenBank/DDBJ databases">
        <authorList>
            <consortium name="DOE Joint Genome Institute"/>
            <person name="Haridas S."/>
            <person name="Albert R."/>
            <person name="Binder M."/>
            <person name="Bloem J."/>
            <person name="Labutti K."/>
            <person name="Salamov A."/>
            <person name="Andreopoulos B."/>
            <person name="Baker S.E."/>
            <person name="Barry K."/>
            <person name="Bills G."/>
            <person name="Bluhm B.H."/>
            <person name="Cannon C."/>
            <person name="Castanera R."/>
            <person name="Culley D.E."/>
            <person name="Daum C."/>
            <person name="Ezra D."/>
            <person name="Gonzalez J.B."/>
            <person name="Henrissat B."/>
            <person name="Kuo A."/>
            <person name="Liang C."/>
            <person name="Lipzen A."/>
            <person name="Lutzoni F."/>
            <person name="Magnuson J."/>
            <person name="Mondo S."/>
            <person name="Nolan M."/>
            <person name="Ohm R."/>
            <person name="Pangilinan J."/>
            <person name="Park H.-J."/>
            <person name="Ramirez L."/>
            <person name="Alfaro M."/>
            <person name="Sun H."/>
            <person name="Tritt A."/>
            <person name="Yoshinaga Y."/>
            <person name="Zwiers L.-H."/>
            <person name="Turgeon B.G."/>
            <person name="Goodwin S.B."/>
            <person name="Spatafora J.W."/>
            <person name="Crous P.W."/>
            <person name="Grigoriev I.V."/>
        </authorList>
    </citation>
    <scope>NUCLEOTIDE SEQUENCE</scope>
    <source>
        <strain evidence="1">IPT5</strain>
    </source>
</reference>
<protein>
    <submittedName>
        <fullName evidence="1">Uncharacterized protein</fullName>
    </submittedName>
</protein>